<gene>
    <name evidence="5" type="ORF">CcaverHIS019_0211150</name>
</gene>
<dbReference type="InterPro" id="IPR016192">
    <property type="entry name" value="APOBEC/CMP_deaminase_Zn-bd"/>
</dbReference>
<dbReference type="CDD" id="cd01285">
    <property type="entry name" value="nucleoside_deaminase"/>
    <property type="match status" value="1"/>
</dbReference>
<dbReference type="PROSITE" id="PS51747">
    <property type="entry name" value="CYT_DCMP_DEAMINASES_2"/>
    <property type="match status" value="1"/>
</dbReference>
<keyword evidence="3" id="KW-0732">Signal</keyword>
<evidence type="ECO:0000256" key="3">
    <source>
        <dbReference type="SAM" id="SignalP"/>
    </source>
</evidence>
<dbReference type="RefSeq" id="XP_060455019.1">
    <property type="nucleotide sequence ID" value="XM_060598202.1"/>
</dbReference>
<dbReference type="KEGG" id="ccac:CcaHIS019_0211150"/>
<evidence type="ECO:0000313" key="5">
    <source>
        <dbReference type="EMBL" id="BEI89753.1"/>
    </source>
</evidence>
<dbReference type="InterPro" id="IPR002125">
    <property type="entry name" value="CMP_dCMP_dom"/>
</dbReference>
<name>A0AA48L2N7_9TREE</name>
<dbReference type="InterPro" id="IPR016193">
    <property type="entry name" value="Cytidine_deaminase-like"/>
</dbReference>
<reference evidence="5" key="1">
    <citation type="journal article" date="2023" name="BMC Genomics">
        <title>Chromosome-level genome assemblies of Cutaneotrichosporon spp. (Trichosporonales, Basidiomycota) reveal imbalanced evolution between nucleotide sequences and chromosome synteny.</title>
        <authorList>
            <person name="Kobayashi Y."/>
            <person name="Kayamori A."/>
            <person name="Aoki K."/>
            <person name="Shiwa Y."/>
            <person name="Matsutani M."/>
            <person name="Fujita N."/>
            <person name="Sugita T."/>
            <person name="Iwasaki W."/>
            <person name="Tanaka N."/>
            <person name="Takashima M."/>
        </authorList>
    </citation>
    <scope>NUCLEOTIDE SEQUENCE</scope>
    <source>
        <strain evidence="5">HIS019</strain>
    </source>
</reference>
<evidence type="ECO:0000259" key="4">
    <source>
        <dbReference type="PROSITE" id="PS51747"/>
    </source>
</evidence>
<protein>
    <recommendedName>
        <fullName evidence="4">CMP/dCMP-type deaminase domain-containing protein</fullName>
    </recommendedName>
</protein>
<dbReference type="GeneID" id="85493624"/>
<sequence length="222" mass="24235">MLFSALISGAIATITGLLSLSVKNPVIDEDVALEVDLKWMRAAIDAMPPCHFNAYGSVIINATSNEILCEGYNSQRELGDPTEHGEVNAIRNCVRKFSSLGWTPFEIAEIWPQSWIYTTAEPCPMCGTTILQAGFRRVVYGTSSPSLISLGWTEYLVSVRNEWLRRAAVVQPGFGAGRPITQVVGPLGDNETDPLLAWQFNASYPCPAGCGRSQGVCMPEYK</sequence>
<feature type="chain" id="PRO_5041379906" description="CMP/dCMP-type deaminase domain-containing protein" evidence="3">
    <location>
        <begin position="17"/>
        <end position="222"/>
    </location>
</feature>
<dbReference type="GO" id="GO:0002100">
    <property type="term" value="P:tRNA wobble adenosine to inosine editing"/>
    <property type="evidence" value="ECO:0007669"/>
    <property type="project" value="TreeGrafter"/>
</dbReference>
<dbReference type="PANTHER" id="PTHR11079:SF203">
    <property type="entry name" value="CMP_DCMP-TYPE DEAMINASE DOMAIN-CONTAINING PROTEIN"/>
    <property type="match status" value="1"/>
</dbReference>
<keyword evidence="1" id="KW-0479">Metal-binding</keyword>
<dbReference type="PANTHER" id="PTHR11079">
    <property type="entry name" value="CYTOSINE DEAMINASE FAMILY MEMBER"/>
    <property type="match status" value="1"/>
</dbReference>
<dbReference type="GO" id="GO:0052717">
    <property type="term" value="F:tRNA-specific adenosine-34 deaminase activity"/>
    <property type="evidence" value="ECO:0007669"/>
    <property type="project" value="TreeGrafter"/>
</dbReference>
<dbReference type="AlphaFoldDB" id="A0AA48L2N7"/>
<dbReference type="Proteomes" id="UP001233271">
    <property type="component" value="Chromosome 2"/>
</dbReference>
<dbReference type="Pfam" id="PF00383">
    <property type="entry name" value="dCMP_cyt_deam_1"/>
    <property type="match status" value="1"/>
</dbReference>
<dbReference type="SUPFAM" id="SSF53927">
    <property type="entry name" value="Cytidine deaminase-like"/>
    <property type="match status" value="1"/>
</dbReference>
<dbReference type="GO" id="GO:0008270">
    <property type="term" value="F:zinc ion binding"/>
    <property type="evidence" value="ECO:0007669"/>
    <property type="project" value="InterPro"/>
</dbReference>
<feature type="signal peptide" evidence="3">
    <location>
        <begin position="1"/>
        <end position="16"/>
    </location>
</feature>
<dbReference type="EMBL" id="AP028213">
    <property type="protein sequence ID" value="BEI89753.1"/>
    <property type="molecule type" value="Genomic_DNA"/>
</dbReference>
<keyword evidence="2" id="KW-0862">Zinc</keyword>
<feature type="domain" description="CMP/dCMP-type deaminase" evidence="4">
    <location>
        <begin position="34"/>
        <end position="155"/>
    </location>
</feature>
<evidence type="ECO:0000256" key="2">
    <source>
        <dbReference type="ARBA" id="ARBA00022833"/>
    </source>
</evidence>
<keyword evidence="6" id="KW-1185">Reference proteome</keyword>
<dbReference type="PROSITE" id="PS00903">
    <property type="entry name" value="CYT_DCMP_DEAMINASES_1"/>
    <property type="match status" value="1"/>
</dbReference>
<proteinExistence type="predicted"/>
<evidence type="ECO:0000256" key="1">
    <source>
        <dbReference type="ARBA" id="ARBA00022723"/>
    </source>
</evidence>
<organism evidence="5 6">
    <name type="scientific">Cutaneotrichosporon cavernicola</name>
    <dbReference type="NCBI Taxonomy" id="279322"/>
    <lineage>
        <taxon>Eukaryota</taxon>
        <taxon>Fungi</taxon>
        <taxon>Dikarya</taxon>
        <taxon>Basidiomycota</taxon>
        <taxon>Agaricomycotina</taxon>
        <taxon>Tremellomycetes</taxon>
        <taxon>Trichosporonales</taxon>
        <taxon>Trichosporonaceae</taxon>
        <taxon>Cutaneotrichosporon</taxon>
    </lineage>
</organism>
<evidence type="ECO:0000313" key="6">
    <source>
        <dbReference type="Proteomes" id="UP001233271"/>
    </source>
</evidence>
<dbReference type="Gene3D" id="3.40.140.10">
    <property type="entry name" value="Cytidine Deaminase, domain 2"/>
    <property type="match status" value="1"/>
</dbReference>
<accession>A0AA48L2N7</accession>